<evidence type="ECO:0000256" key="7">
    <source>
        <dbReference type="ARBA" id="ARBA00023306"/>
    </source>
</evidence>
<feature type="domain" description="POTRA" evidence="8">
    <location>
        <begin position="24"/>
        <end position="92"/>
    </location>
</feature>
<reference evidence="10" key="1">
    <citation type="journal article" date="2019" name="Int. J. Syst. Evol. Microbiol.">
        <title>The Global Catalogue of Microorganisms (GCM) 10K type strain sequencing project: providing services to taxonomists for standard genome sequencing and annotation.</title>
        <authorList>
            <consortium name="The Broad Institute Genomics Platform"/>
            <consortium name="The Broad Institute Genome Sequencing Center for Infectious Disease"/>
            <person name="Wu L."/>
            <person name="Ma J."/>
        </authorList>
    </citation>
    <scope>NUCLEOTIDE SEQUENCE [LARGE SCALE GENOMIC DNA]</scope>
    <source>
        <strain evidence="10">CCM 8391</strain>
    </source>
</reference>
<dbReference type="Gene3D" id="3.10.20.310">
    <property type="entry name" value="membrane protein fhac"/>
    <property type="match status" value="1"/>
</dbReference>
<evidence type="ECO:0000256" key="4">
    <source>
        <dbReference type="ARBA" id="ARBA00022692"/>
    </source>
</evidence>
<evidence type="ECO:0000256" key="3">
    <source>
        <dbReference type="ARBA" id="ARBA00022618"/>
    </source>
</evidence>
<dbReference type="PROSITE" id="PS51779">
    <property type="entry name" value="POTRA"/>
    <property type="match status" value="1"/>
</dbReference>
<evidence type="ECO:0000313" key="9">
    <source>
        <dbReference type="EMBL" id="MFC5993365.1"/>
    </source>
</evidence>
<dbReference type="InterPro" id="IPR005548">
    <property type="entry name" value="Cell_div_FtsQ/DivIB_C"/>
</dbReference>
<dbReference type="InterPro" id="IPR034746">
    <property type="entry name" value="POTRA"/>
</dbReference>
<dbReference type="Pfam" id="PF03799">
    <property type="entry name" value="FtsQ_DivIB_C"/>
    <property type="match status" value="1"/>
</dbReference>
<keyword evidence="10" id="KW-1185">Reference proteome</keyword>
<evidence type="ECO:0000259" key="8">
    <source>
        <dbReference type="PROSITE" id="PS51779"/>
    </source>
</evidence>
<comment type="subcellular location">
    <subcellularLocation>
        <location evidence="1">Membrane</location>
    </subcellularLocation>
</comment>
<gene>
    <name evidence="9" type="ORF">ACFQE5_03950</name>
</gene>
<name>A0ABW1IYI2_9PSEU</name>
<dbReference type="Pfam" id="PF08478">
    <property type="entry name" value="POTRA_1"/>
    <property type="match status" value="1"/>
</dbReference>
<dbReference type="EMBL" id="JBHSQW010000009">
    <property type="protein sequence ID" value="MFC5993365.1"/>
    <property type="molecule type" value="Genomic_DNA"/>
</dbReference>
<dbReference type="InterPro" id="IPR013685">
    <property type="entry name" value="POTRA_FtsQ_type"/>
</dbReference>
<dbReference type="GO" id="GO:0051301">
    <property type="term" value="P:cell division"/>
    <property type="evidence" value="ECO:0007669"/>
    <property type="project" value="UniProtKB-KW"/>
</dbReference>
<dbReference type="PANTHER" id="PTHR37820:SF1">
    <property type="entry name" value="CELL DIVISION PROTEIN FTSQ"/>
    <property type="match status" value="1"/>
</dbReference>
<dbReference type="Proteomes" id="UP001596302">
    <property type="component" value="Unassembled WGS sequence"/>
</dbReference>
<evidence type="ECO:0000256" key="2">
    <source>
        <dbReference type="ARBA" id="ARBA00022475"/>
    </source>
</evidence>
<keyword evidence="4" id="KW-0812">Transmembrane</keyword>
<sequence length="222" mass="23365">MFALVLLAGLVVGVRALIYDSGLADVEQVEVVGTLTLDPATVLAAAAVERGTPLAAVDTRAVAERVAAIPEVAKVEITRDWIHTVTITVTERVAVALAETPEGLTLVDDTGVPFRPAPEVPPALPRLVFGAVGPDDPVTRAALQVLDALPESVRVETRTIDVAAPTVTSVAPSVLLGLSHDRLVRWGPPDRSVYKAAVLVPLLTQKGTVYDVTSPELPTVRR</sequence>
<keyword evidence="3 9" id="KW-0132">Cell division</keyword>
<organism evidence="9 10">
    <name type="scientific">Pseudonocardia hispaniensis</name>
    <dbReference type="NCBI Taxonomy" id="904933"/>
    <lineage>
        <taxon>Bacteria</taxon>
        <taxon>Bacillati</taxon>
        <taxon>Actinomycetota</taxon>
        <taxon>Actinomycetes</taxon>
        <taxon>Pseudonocardiales</taxon>
        <taxon>Pseudonocardiaceae</taxon>
        <taxon>Pseudonocardia</taxon>
    </lineage>
</organism>
<keyword evidence="6" id="KW-0472">Membrane</keyword>
<accession>A0ABW1IYI2</accession>
<keyword evidence="2" id="KW-1003">Cell membrane</keyword>
<evidence type="ECO:0000256" key="6">
    <source>
        <dbReference type="ARBA" id="ARBA00023136"/>
    </source>
</evidence>
<protein>
    <submittedName>
        <fullName evidence="9">Cell division protein FtsQ/DivIB</fullName>
    </submittedName>
</protein>
<comment type="caution">
    <text evidence="9">The sequence shown here is derived from an EMBL/GenBank/DDBJ whole genome shotgun (WGS) entry which is preliminary data.</text>
</comment>
<proteinExistence type="predicted"/>
<keyword evidence="7" id="KW-0131">Cell cycle</keyword>
<evidence type="ECO:0000256" key="1">
    <source>
        <dbReference type="ARBA" id="ARBA00004370"/>
    </source>
</evidence>
<evidence type="ECO:0000256" key="5">
    <source>
        <dbReference type="ARBA" id="ARBA00022989"/>
    </source>
</evidence>
<dbReference type="RefSeq" id="WP_379582856.1">
    <property type="nucleotide sequence ID" value="NZ_JBHSQW010000009.1"/>
</dbReference>
<keyword evidence="5" id="KW-1133">Transmembrane helix</keyword>
<dbReference type="PANTHER" id="PTHR37820">
    <property type="entry name" value="CELL DIVISION PROTEIN DIVIB"/>
    <property type="match status" value="1"/>
</dbReference>
<evidence type="ECO:0000313" key="10">
    <source>
        <dbReference type="Proteomes" id="UP001596302"/>
    </source>
</evidence>
<dbReference type="InterPro" id="IPR050487">
    <property type="entry name" value="FtsQ_DivIB"/>
</dbReference>